<protein>
    <submittedName>
        <fullName evidence="2">Uncharacterized protein</fullName>
    </submittedName>
</protein>
<evidence type="ECO:0000256" key="1">
    <source>
        <dbReference type="SAM" id="MobiDB-lite"/>
    </source>
</evidence>
<feature type="region of interest" description="Disordered" evidence="1">
    <location>
        <begin position="172"/>
        <end position="232"/>
    </location>
</feature>
<keyword evidence="3" id="KW-1185">Reference proteome</keyword>
<feature type="compositionally biased region" description="Acidic residues" evidence="1">
    <location>
        <begin position="200"/>
        <end position="210"/>
    </location>
</feature>
<feature type="compositionally biased region" description="Acidic residues" evidence="1">
    <location>
        <begin position="172"/>
        <end position="191"/>
    </location>
</feature>
<feature type="region of interest" description="Disordered" evidence="1">
    <location>
        <begin position="1"/>
        <end position="21"/>
    </location>
</feature>
<accession>A0A194VKP2</accession>
<name>A0A194VKP2_CYTMA</name>
<dbReference type="Proteomes" id="UP000078559">
    <property type="component" value="Chromosome 1"/>
</dbReference>
<reference evidence="2" key="1">
    <citation type="submission" date="2014-12" db="EMBL/GenBank/DDBJ databases">
        <title>Genome Sequence of Valsa Canker Pathogens Uncovers a Specific Adaption of Colonization on Woody Bark.</title>
        <authorList>
            <person name="Yin Z."/>
            <person name="Liu H."/>
            <person name="Gao X."/>
            <person name="Li Z."/>
            <person name="Song N."/>
            <person name="Ke X."/>
            <person name="Dai Q."/>
            <person name="Wu Y."/>
            <person name="Sun Y."/>
            <person name="Xu J.-R."/>
            <person name="Kang Z.K."/>
            <person name="Wang L."/>
            <person name="Huang L."/>
        </authorList>
    </citation>
    <scope>NUCLEOTIDE SEQUENCE [LARGE SCALE GENOMIC DNA]</scope>
    <source>
        <strain evidence="2">03-8</strain>
    </source>
</reference>
<evidence type="ECO:0000313" key="2">
    <source>
        <dbReference type="EMBL" id="KUI64724.1"/>
    </source>
</evidence>
<feature type="compositionally biased region" description="Basic and acidic residues" evidence="1">
    <location>
        <begin position="214"/>
        <end position="226"/>
    </location>
</feature>
<proteinExistence type="predicted"/>
<dbReference type="AlphaFoldDB" id="A0A194VKP2"/>
<dbReference type="EMBL" id="CM003098">
    <property type="protein sequence ID" value="KUI64724.1"/>
    <property type="molecule type" value="Genomic_DNA"/>
</dbReference>
<organism evidence="2 3">
    <name type="scientific">Cytospora mali</name>
    <name type="common">Apple Valsa canker fungus</name>
    <name type="synonym">Valsa mali</name>
    <dbReference type="NCBI Taxonomy" id="578113"/>
    <lineage>
        <taxon>Eukaryota</taxon>
        <taxon>Fungi</taxon>
        <taxon>Dikarya</taxon>
        <taxon>Ascomycota</taxon>
        <taxon>Pezizomycotina</taxon>
        <taxon>Sordariomycetes</taxon>
        <taxon>Sordariomycetidae</taxon>
        <taxon>Diaporthales</taxon>
        <taxon>Cytosporaceae</taxon>
        <taxon>Cytospora</taxon>
    </lineage>
</organism>
<evidence type="ECO:0000313" key="3">
    <source>
        <dbReference type="Proteomes" id="UP000078559"/>
    </source>
</evidence>
<gene>
    <name evidence="2" type="ORF">VM1G_11275</name>
</gene>
<sequence>MEAFSLSSHASDPRPDSASPSDLCQGSSASWLAVLCTVVMVIGYGSDAPDRFHFRRRLSFGDSLWPSLSGQNRCVIVRGTFAASAGLTASRLPLFSTRRTNQALTTGALPATMAMTCSARARRTTIIRHGDQKDEQVADYINDGCRDQDHVLVHAARAVGLMVRHTLQGDGEDQADGVEEVEPDDGLDDPPEQAAGDALGVEEADVEEQDGQLGEEHGRPRDHLEVLEDLEV</sequence>